<evidence type="ECO:0000313" key="2">
    <source>
        <dbReference type="Proteomes" id="UP001595847"/>
    </source>
</evidence>
<dbReference type="Proteomes" id="UP001595847">
    <property type="component" value="Unassembled WGS sequence"/>
</dbReference>
<protein>
    <recommendedName>
        <fullName evidence="3">Type VII secretion system-associated protein</fullName>
    </recommendedName>
</protein>
<sequence>MAEKTEITFGYLRKFREEHITQILKDLEEQKLALQKYIDDDVGEDAPIINGIRAGNSTIFPSAGTFANTLNNNVRAMRDQINGLIKEFETLDSQLENSHRLFDDAENDAVVTVNDLAFIIDPENAGPGGSGGEDKDEG</sequence>
<comment type="caution">
    <text evidence="1">The sequence shown here is derived from an EMBL/GenBank/DDBJ whole genome shotgun (WGS) entry which is preliminary data.</text>
</comment>
<accession>A0ABV8FLM4</accession>
<dbReference type="EMBL" id="JBHSBH010000008">
    <property type="protein sequence ID" value="MFC3996737.1"/>
    <property type="molecule type" value="Genomic_DNA"/>
</dbReference>
<organism evidence="1 2">
    <name type="scientific">Nocardiopsis sediminis</name>
    <dbReference type="NCBI Taxonomy" id="1778267"/>
    <lineage>
        <taxon>Bacteria</taxon>
        <taxon>Bacillati</taxon>
        <taxon>Actinomycetota</taxon>
        <taxon>Actinomycetes</taxon>
        <taxon>Streptosporangiales</taxon>
        <taxon>Nocardiopsidaceae</taxon>
        <taxon>Nocardiopsis</taxon>
    </lineage>
</organism>
<keyword evidence="2" id="KW-1185">Reference proteome</keyword>
<name>A0ABV8FLM4_9ACTN</name>
<reference evidence="2" key="1">
    <citation type="journal article" date="2019" name="Int. J. Syst. Evol. Microbiol.">
        <title>The Global Catalogue of Microorganisms (GCM) 10K type strain sequencing project: providing services to taxonomists for standard genome sequencing and annotation.</title>
        <authorList>
            <consortium name="The Broad Institute Genomics Platform"/>
            <consortium name="The Broad Institute Genome Sequencing Center for Infectious Disease"/>
            <person name="Wu L."/>
            <person name="Ma J."/>
        </authorList>
    </citation>
    <scope>NUCLEOTIDE SEQUENCE [LARGE SCALE GENOMIC DNA]</scope>
    <source>
        <strain evidence="2">TBRC 1826</strain>
    </source>
</reference>
<proteinExistence type="predicted"/>
<gene>
    <name evidence="1" type="ORF">ACFOVU_12480</name>
</gene>
<evidence type="ECO:0000313" key="1">
    <source>
        <dbReference type="EMBL" id="MFC3996737.1"/>
    </source>
</evidence>
<dbReference type="RefSeq" id="WP_378533076.1">
    <property type="nucleotide sequence ID" value="NZ_JBHSBH010000008.1"/>
</dbReference>
<evidence type="ECO:0008006" key="3">
    <source>
        <dbReference type="Google" id="ProtNLM"/>
    </source>
</evidence>